<dbReference type="SUPFAM" id="SSF53244">
    <property type="entry name" value="MurD-like peptide ligases, peptide-binding domain"/>
    <property type="match status" value="1"/>
</dbReference>
<keyword evidence="2" id="KW-0436">Ligase</keyword>
<dbReference type="PANTHER" id="PTHR11136">
    <property type="entry name" value="FOLYLPOLYGLUTAMATE SYNTHASE-RELATED"/>
    <property type="match status" value="1"/>
</dbReference>
<keyword evidence="6" id="KW-0460">Magnesium</keyword>
<dbReference type="EMBL" id="UINC01000310">
    <property type="protein sequence ID" value="SUZ53044.1"/>
    <property type="molecule type" value="Genomic_DNA"/>
</dbReference>
<dbReference type="Pfam" id="PF02875">
    <property type="entry name" value="Mur_ligase_C"/>
    <property type="match status" value="1"/>
</dbReference>
<organism evidence="9">
    <name type="scientific">marine metagenome</name>
    <dbReference type="NCBI Taxonomy" id="408172"/>
    <lineage>
        <taxon>unclassified sequences</taxon>
        <taxon>metagenomes</taxon>
        <taxon>ecological metagenomes</taxon>
    </lineage>
</organism>
<evidence type="ECO:0000256" key="3">
    <source>
        <dbReference type="ARBA" id="ARBA00022723"/>
    </source>
</evidence>
<dbReference type="InterPro" id="IPR013221">
    <property type="entry name" value="Mur_ligase_cen"/>
</dbReference>
<feature type="domain" description="Mur ligase central" evidence="8">
    <location>
        <begin position="13"/>
        <end position="153"/>
    </location>
</feature>
<dbReference type="AlphaFoldDB" id="A0A381NG17"/>
<dbReference type="GO" id="GO:0005737">
    <property type="term" value="C:cytoplasm"/>
    <property type="evidence" value="ECO:0007669"/>
    <property type="project" value="TreeGrafter"/>
</dbReference>
<evidence type="ECO:0000313" key="9">
    <source>
        <dbReference type="EMBL" id="SUZ53044.1"/>
    </source>
</evidence>
<dbReference type="PIRSF" id="PIRSF001563">
    <property type="entry name" value="Folylpolyglu_synth"/>
    <property type="match status" value="1"/>
</dbReference>
<keyword evidence="5" id="KW-0067">ATP-binding</keyword>
<proteinExistence type="inferred from homology"/>
<dbReference type="GO" id="GO:0046872">
    <property type="term" value="F:metal ion binding"/>
    <property type="evidence" value="ECO:0007669"/>
    <property type="project" value="UniProtKB-KW"/>
</dbReference>
<keyword evidence="4" id="KW-0547">Nucleotide-binding</keyword>
<dbReference type="GO" id="GO:0005524">
    <property type="term" value="F:ATP binding"/>
    <property type="evidence" value="ECO:0007669"/>
    <property type="project" value="UniProtKB-KW"/>
</dbReference>
<protein>
    <submittedName>
        <fullName evidence="9">Uncharacterized protein</fullName>
    </submittedName>
</protein>
<dbReference type="InterPro" id="IPR036565">
    <property type="entry name" value="Mur-like_cat_sf"/>
</dbReference>
<dbReference type="InterPro" id="IPR001645">
    <property type="entry name" value="Folylpolyglutamate_synth"/>
</dbReference>
<dbReference type="GO" id="GO:0004326">
    <property type="term" value="F:tetrahydrofolylpolyglutamate synthase activity"/>
    <property type="evidence" value="ECO:0007669"/>
    <property type="project" value="InterPro"/>
</dbReference>
<comment type="similarity">
    <text evidence="1">Belongs to the folylpolyglutamate synthase family.</text>
</comment>
<accession>A0A381NG17</accession>
<dbReference type="Pfam" id="PF08245">
    <property type="entry name" value="Mur_ligase_M"/>
    <property type="match status" value="1"/>
</dbReference>
<dbReference type="InterPro" id="IPR036615">
    <property type="entry name" value="Mur_ligase_C_dom_sf"/>
</dbReference>
<sequence length="394" mass="43028">MGLTKPAHQVITVAGTNGKGSCVACLQAILEQAGYRTGAYTSPHLHHFNERICLEGEEVSDRVLCDAFVAVEHARKEQSLSYFEFGTLAALWLFSKADIDVAILEVGLGGRLDAVNIIDSDIAIITSISLDHQDWLGNDLESIATEKAGIIRHKAPLVYGDLVPCESVLKKADALDAPVYRLNLECYGIVNQDNKAWTFIGCEISGKAQTIEQLPLPHIDLSNAVLAVQAISLLPLAIERKAFEEALDGLALPGRFELRKDLDTKKRVILDVAHNPAAAELLGERLLQFRRVNPGITQIVGVIAVMADKDIESIAGALESCLDICYIAQVDEPRCMPSAESFRRIKQYGIESRLEQFDSLEEAYKAACKLATTEDVVVVTGSFYTVAAVRHLSQ</sequence>
<evidence type="ECO:0000256" key="4">
    <source>
        <dbReference type="ARBA" id="ARBA00022741"/>
    </source>
</evidence>
<keyword evidence="3" id="KW-0479">Metal-binding</keyword>
<reference evidence="9" key="1">
    <citation type="submission" date="2018-05" db="EMBL/GenBank/DDBJ databases">
        <authorList>
            <person name="Lanie J.A."/>
            <person name="Ng W.-L."/>
            <person name="Kazmierczak K.M."/>
            <person name="Andrzejewski T.M."/>
            <person name="Davidsen T.M."/>
            <person name="Wayne K.J."/>
            <person name="Tettelin H."/>
            <person name="Glass J.I."/>
            <person name="Rusch D."/>
            <person name="Podicherti R."/>
            <person name="Tsui H.-C.T."/>
            <person name="Winkler M.E."/>
        </authorList>
    </citation>
    <scope>NUCLEOTIDE SEQUENCE</scope>
</reference>
<feature type="domain" description="Mur ligase C-terminal" evidence="7">
    <location>
        <begin position="254"/>
        <end position="383"/>
    </location>
</feature>
<dbReference type="Gene3D" id="3.40.1190.10">
    <property type="entry name" value="Mur-like, catalytic domain"/>
    <property type="match status" value="1"/>
</dbReference>
<dbReference type="PANTHER" id="PTHR11136:SF0">
    <property type="entry name" value="DIHYDROFOLATE SYNTHETASE-RELATED"/>
    <property type="match status" value="1"/>
</dbReference>
<dbReference type="InterPro" id="IPR004101">
    <property type="entry name" value="Mur_ligase_C"/>
</dbReference>
<evidence type="ECO:0000256" key="6">
    <source>
        <dbReference type="ARBA" id="ARBA00022842"/>
    </source>
</evidence>
<evidence type="ECO:0000259" key="7">
    <source>
        <dbReference type="Pfam" id="PF02875"/>
    </source>
</evidence>
<name>A0A381NG17_9ZZZZ</name>
<dbReference type="GO" id="GO:0008841">
    <property type="term" value="F:dihydrofolate synthase activity"/>
    <property type="evidence" value="ECO:0007669"/>
    <property type="project" value="TreeGrafter"/>
</dbReference>
<dbReference type="NCBIfam" id="TIGR01499">
    <property type="entry name" value="folC"/>
    <property type="match status" value="1"/>
</dbReference>
<evidence type="ECO:0000256" key="1">
    <source>
        <dbReference type="ARBA" id="ARBA00008276"/>
    </source>
</evidence>
<dbReference type="SUPFAM" id="SSF53623">
    <property type="entry name" value="MurD-like peptide ligases, catalytic domain"/>
    <property type="match status" value="1"/>
</dbReference>
<evidence type="ECO:0000259" key="8">
    <source>
        <dbReference type="Pfam" id="PF08245"/>
    </source>
</evidence>
<gene>
    <name evidence="9" type="ORF">METZ01_LOCUS5898</name>
</gene>
<evidence type="ECO:0000256" key="2">
    <source>
        <dbReference type="ARBA" id="ARBA00022598"/>
    </source>
</evidence>
<evidence type="ECO:0000256" key="5">
    <source>
        <dbReference type="ARBA" id="ARBA00022840"/>
    </source>
</evidence>
<dbReference type="Gene3D" id="3.90.190.20">
    <property type="entry name" value="Mur ligase, C-terminal domain"/>
    <property type="match status" value="1"/>
</dbReference>